<evidence type="ECO:0000256" key="2">
    <source>
        <dbReference type="ARBA" id="ARBA00009677"/>
    </source>
</evidence>
<reference evidence="10 11" key="1">
    <citation type="submission" date="2018-05" db="EMBL/GenBank/DDBJ databases">
        <title>Genomic Encyclopedia of Type Strains, Phase IV (KMG-IV): sequencing the most valuable type-strain genomes for metagenomic binning, comparative biology and taxonomic classification.</title>
        <authorList>
            <person name="Goeker M."/>
        </authorList>
    </citation>
    <scope>NUCLEOTIDE SEQUENCE [LARGE SCALE GENOMIC DNA]</scope>
    <source>
        <strain evidence="10 11">DSM 29661</strain>
    </source>
</reference>
<keyword evidence="10" id="KW-0966">Cell projection</keyword>
<evidence type="ECO:0000259" key="8">
    <source>
        <dbReference type="Pfam" id="PF07559"/>
    </source>
</evidence>
<feature type="domain" description="Flagellar hook protein FlgE/F/G-like D1" evidence="9">
    <location>
        <begin position="83"/>
        <end position="122"/>
    </location>
</feature>
<dbReference type="InterPro" id="IPR001444">
    <property type="entry name" value="Flag_bb_rod_N"/>
</dbReference>
<accession>A0A318LAN3</accession>
<dbReference type="Pfam" id="PF22692">
    <property type="entry name" value="LlgE_F_G_D1"/>
    <property type="match status" value="1"/>
</dbReference>
<dbReference type="SUPFAM" id="SSF117143">
    <property type="entry name" value="Flagellar hook protein flgE"/>
    <property type="match status" value="1"/>
</dbReference>
<dbReference type="Pfam" id="PF00460">
    <property type="entry name" value="Flg_bb_rod"/>
    <property type="match status" value="1"/>
</dbReference>
<feature type="domain" description="Flagellar basal body rod protein N-terminal" evidence="6">
    <location>
        <begin position="6"/>
        <end position="33"/>
    </location>
</feature>
<dbReference type="GO" id="GO:0009425">
    <property type="term" value="C:bacterial-type flagellum basal body"/>
    <property type="evidence" value="ECO:0007669"/>
    <property type="project" value="UniProtKB-SubCell"/>
</dbReference>
<keyword evidence="10" id="KW-0969">Cilium</keyword>
<dbReference type="OrthoDB" id="8578401at2"/>
<dbReference type="RefSeq" id="WP_110390858.1">
    <property type="nucleotide sequence ID" value="NZ_QJKI01000010.1"/>
</dbReference>
<evidence type="ECO:0000259" key="7">
    <source>
        <dbReference type="Pfam" id="PF06429"/>
    </source>
</evidence>
<evidence type="ECO:0000256" key="5">
    <source>
        <dbReference type="RuleBase" id="RU362116"/>
    </source>
</evidence>
<comment type="similarity">
    <text evidence="2 5">Belongs to the flagella basal body rod proteins family.</text>
</comment>
<proteinExistence type="inferred from homology"/>
<name>A0A318LAN3_9NEIS</name>
<dbReference type="Pfam" id="PF06429">
    <property type="entry name" value="Flg_bbr_C"/>
    <property type="match status" value="1"/>
</dbReference>
<dbReference type="PROSITE" id="PS00588">
    <property type="entry name" value="FLAGELLA_BB_ROD"/>
    <property type="match status" value="1"/>
</dbReference>
<evidence type="ECO:0000259" key="9">
    <source>
        <dbReference type="Pfam" id="PF22692"/>
    </source>
</evidence>
<organism evidence="10 11">
    <name type="scientific">Rivihabitans pingtungensis</name>
    <dbReference type="NCBI Taxonomy" id="1054498"/>
    <lineage>
        <taxon>Bacteria</taxon>
        <taxon>Pseudomonadati</taxon>
        <taxon>Pseudomonadota</taxon>
        <taxon>Betaproteobacteria</taxon>
        <taxon>Neisseriales</taxon>
        <taxon>Aquaspirillaceae</taxon>
        <taxon>Rivihabitans</taxon>
    </lineage>
</organism>
<dbReference type="InterPro" id="IPR011491">
    <property type="entry name" value="FlgE_D2"/>
</dbReference>
<dbReference type="InterPro" id="IPR037925">
    <property type="entry name" value="FlgE/F/G-like"/>
</dbReference>
<comment type="subcellular location">
    <subcellularLocation>
        <location evidence="1 5">Bacterial flagellum basal body</location>
    </subcellularLocation>
</comment>
<comment type="caution">
    <text evidence="10">The sequence shown here is derived from an EMBL/GenBank/DDBJ whole genome shotgun (WGS) entry which is preliminary data.</text>
</comment>
<protein>
    <recommendedName>
        <fullName evidence="3 5">Flagellar hook protein FlgE</fullName>
    </recommendedName>
</protein>
<dbReference type="GO" id="GO:0009424">
    <property type="term" value="C:bacterial-type flagellum hook"/>
    <property type="evidence" value="ECO:0007669"/>
    <property type="project" value="TreeGrafter"/>
</dbReference>
<dbReference type="Pfam" id="PF07559">
    <property type="entry name" value="FlgE_D2"/>
    <property type="match status" value="1"/>
</dbReference>
<dbReference type="InterPro" id="IPR053967">
    <property type="entry name" value="LlgE_F_G-like_D1"/>
</dbReference>
<dbReference type="GO" id="GO:0071978">
    <property type="term" value="P:bacterial-type flagellum-dependent swarming motility"/>
    <property type="evidence" value="ECO:0007669"/>
    <property type="project" value="TreeGrafter"/>
</dbReference>
<evidence type="ECO:0000256" key="3">
    <source>
        <dbReference type="ARBA" id="ARBA00019015"/>
    </source>
</evidence>
<dbReference type="Gene3D" id="2.60.98.20">
    <property type="entry name" value="Flagellar hook protein FlgE"/>
    <property type="match status" value="1"/>
</dbReference>
<comment type="function">
    <text evidence="5">A flexible structure which links the flagellar filament to the drive apparatus in the basal body.</text>
</comment>
<feature type="domain" description="Flagellar basal-body/hook protein C-terminal" evidence="7">
    <location>
        <begin position="384"/>
        <end position="429"/>
    </location>
</feature>
<dbReference type="InterPro" id="IPR019776">
    <property type="entry name" value="Flagellar_basal_body_rod_CS"/>
</dbReference>
<evidence type="ECO:0000313" key="10">
    <source>
        <dbReference type="EMBL" id="PXX78737.1"/>
    </source>
</evidence>
<evidence type="ECO:0000259" key="6">
    <source>
        <dbReference type="Pfam" id="PF00460"/>
    </source>
</evidence>
<dbReference type="InterPro" id="IPR020013">
    <property type="entry name" value="Flagellar_FlgE/F/G"/>
</dbReference>
<dbReference type="NCBIfam" id="TIGR03506">
    <property type="entry name" value="FlgEFG_subfam"/>
    <property type="match status" value="1"/>
</dbReference>
<dbReference type="EMBL" id="QJKI01000010">
    <property type="protein sequence ID" value="PXX78737.1"/>
    <property type="molecule type" value="Genomic_DNA"/>
</dbReference>
<dbReference type="GO" id="GO:0005829">
    <property type="term" value="C:cytosol"/>
    <property type="evidence" value="ECO:0007669"/>
    <property type="project" value="TreeGrafter"/>
</dbReference>
<sequence length="430" mass="45324">MGFQQGLSGVGAAAKQLDVIGNNVANSSTVGFKQSRAEFADMFAASYYGVSAVQNGIGATVQAVAQQMNQGNINITNNQMDLAISGNGFFITQTTNGQAYTRNGQFQVDKDGYIVNNGDKLMGWGVVPDSNPAKMREGELQTLKVNTDMIQPVASDGGTTPIKMVRLTTNLDSRQTVPPAATPFSTTDPTTYNHSTSATLYDSLGNPLTLTTYYRKTANNQWDVYARINNPNMPASASNPTMLNGGAAQSLSFNTDGTLNTPAGGSLAFGSYTSIAGANPLTVTLDIGSGKSGTTQFGNTFAVNELSQVGYASAALTGLQVDKTGVIKARYSNGQTKDIGQVVLANFKNSQGLQSVGSNRWMETLSSGSPTLNNPGSTNVGLVQSGALEDSNVDLTSELVNMITAQRYYQANAQTIKVQDAVMQTLINLR</sequence>
<evidence type="ECO:0000313" key="11">
    <source>
        <dbReference type="Proteomes" id="UP000247555"/>
    </source>
</evidence>
<evidence type="ECO:0000256" key="4">
    <source>
        <dbReference type="ARBA" id="ARBA00023143"/>
    </source>
</evidence>
<dbReference type="PANTHER" id="PTHR30435:SF1">
    <property type="entry name" value="FLAGELLAR HOOK PROTEIN FLGE"/>
    <property type="match status" value="1"/>
</dbReference>
<dbReference type="PANTHER" id="PTHR30435">
    <property type="entry name" value="FLAGELLAR PROTEIN"/>
    <property type="match status" value="1"/>
</dbReference>
<feature type="domain" description="Flagellar hook protein FlgE D2" evidence="8">
    <location>
        <begin position="170"/>
        <end position="311"/>
    </location>
</feature>
<gene>
    <name evidence="10" type="ORF">DFR34_11059</name>
</gene>
<evidence type="ECO:0000256" key="1">
    <source>
        <dbReference type="ARBA" id="ARBA00004117"/>
    </source>
</evidence>
<dbReference type="AlphaFoldDB" id="A0A318LAN3"/>
<dbReference type="InterPro" id="IPR037058">
    <property type="entry name" value="Falgellar_hook_FlgE_sf"/>
</dbReference>
<dbReference type="InterPro" id="IPR010930">
    <property type="entry name" value="Flg_bb/hook_C_dom"/>
</dbReference>
<keyword evidence="10" id="KW-0282">Flagellum</keyword>
<dbReference type="NCBIfam" id="NF004238">
    <property type="entry name" value="PRK05682.1-1"/>
    <property type="match status" value="1"/>
</dbReference>
<dbReference type="Proteomes" id="UP000247555">
    <property type="component" value="Unassembled WGS sequence"/>
</dbReference>
<keyword evidence="4 5" id="KW-0975">Bacterial flagellum</keyword>
<keyword evidence="11" id="KW-1185">Reference proteome</keyword>